<feature type="transmembrane region" description="Helical" evidence="1">
    <location>
        <begin position="386"/>
        <end position="406"/>
    </location>
</feature>
<proteinExistence type="predicted"/>
<protein>
    <submittedName>
        <fullName evidence="2">Uncharacterized protein</fullName>
    </submittedName>
</protein>
<dbReference type="HOGENOM" id="CLU_507042_0_0_0"/>
<dbReference type="EMBL" id="CP003364">
    <property type="protein sequence ID" value="AGA29973.1"/>
    <property type="molecule type" value="Genomic_DNA"/>
</dbReference>
<accession>L0DMA2</accession>
<feature type="transmembrane region" description="Helical" evidence="1">
    <location>
        <begin position="450"/>
        <end position="470"/>
    </location>
</feature>
<feature type="transmembrane region" description="Helical" evidence="1">
    <location>
        <begin position="201"/>
        <end position="220"/>
    </location>
</feature>
<feature type="transmembrane region" description="Helical" evidence="1">
    <location>
        <begin position="176"/>
        <end position="194"/>
    </location>
</feature>
<feature type="transmembrane region" description="Helical" evidence="1">
    <location>
        <begin position="354"/>
        <end position="374"/>
    </location>
</feature>
<keyword evidence="1" id="KW-1133">Transmembrane helix</keyword>
<sequence>MSPPINHGRYWGLIRALLVGLFVCRGLVYLGVLPIFEGWDEYQHLGYVVHVLETGQPAVLGQTNVPLSFLRELVKFPVPKRVAELQLGPYGVVDYKTFWSDELRPAPRPGALPLYESQHSWWYYRLCAPLFSWLGGVANLPKAVGGLRLLNLGFVAAAVWLALGVVGKVVRERRDATLIGLVIAVHPLFLINGVRVANDALGVMLATTVIALCFTLNGSQGIGRGVVVGLVAGFAILVKAVNFGLFPFVALAWISSAYRNRLSNPRAILGGAALALALLAVIQGEVRSNLRRYGGLTTMQEAVRNRQEGRTKVDLIQTARSFRWDVRVRQLWLSDSFLVGGWSRQRPERIFANFYSWIGAAGLFGAAFATAGFFKRTEPVLDSRLTVLLCASLCVSFTGALAYHMVQSKLAWGEPTTCPWYASATFPWYLVIVTAGGLSWPVIAPLRTLIPLALTVTCLGAEWVVIWSRMIPTYSGGITGLPALQRLASLQAPVFGTATIIVAELGVLLFACLVLAIALGSQSDMMLTSPSITNEEK</sequence>
<keyword evidence="1" id="KW-0472">Membrane</keyword>
<feature type="transmembrane region" description="Helical" evidence="1">
    <location>
        <begin position="12"/>
        <end position="36"/>
    </location>
</feature>
<gene>
    <name evidence="2" type="ordered locus">Sinac_5852</name>
</gene>
<keyword evidence="1" id="KW-0812">Transmembrane</keyword>
<keyword evidence="3" id="KW-1185">Reference proteome</keyword>
<name>L0DMA2_SINAD</name>
<feature type="transmembrane region" description="Helical" evidence="1">
    <location>
        <begin position="266"/>
        <end position="284"/>
    </location>
</feature>
<dbReference type="RefSeq" id="WP_015249069.1">
    <property type="nucleotide sequence ID" value="NC_019892.1"/>
</dbReference>
<dbReference type="eggNOG" id="ENOG502ZMD2">
    <property type="taxonomic scope" value="Bacteria"/>
</dbReference>
<dbReference type="KEGG" id="saci:Sinac_5852"/>
<feature type="transmembrane region" description="Helical" evidence="1">
    <location>
        <begin position="122"/>
        <end position="140"/>
    </location>
</feature>
<feature type="transmembrane region" description="Helical" evidence="1">
    <location>
        <begin position="490"/>
        <end position="519"/>
    </location>
</feature>
<evidence type="ECO:0000313" key="3">
    <source>
        <dbReference type="Proteomes" id="UP000010798"/>
    </source>
</evidence>
<reference evidence="2 3" key="1">
    <citation type="submission" date="2012-02" db="EMBL/GenBank/DDBJ databases">
        <title>Complete sequence of chromosome of Singulisphaera acidiphila DSM 18658.</title>
        <authorList>
            <consortium name="US DOE Joint Genome Institute (JGI-PGF)"/>
            <person name="Lucas S."/>
            <person name="Copeland A."/>
            <person name="Lapidus A."/>
            <person name="Glavina del Rio T."/>
            <person name="Dalin E."/>
            <person name="Tice H."/>
            <person name="Bruce D."/>
            <person name="Goodwin L."/>
            <person name="Pitluck S."/>
            <person name="Peters L."/>
            <person name="Ovchinnikova G."/>
            <person name="Chertkov O."/>
            <person name="Kyrpides N."/>
            <person name="Mavromatis K."/>
            <person name="Ivanova N."/>
            <person name="Brettin T."/>
            <person name="Detter J.C."/>
            <person name="Han C."/>
            <person name="Larimer F."/>
            <person name="Land M."/>
            <person name="Hauser L."/>
            <person name="Markowitz V."/>
            <person name="Cheng J.-F."/>
            <person name="Hugenholtz P."/>
            <person name="Woyke T."/>
            <person name="Wu D."/>
            <person name="Tindall B."/>
            <person name="Pomrenke H."/>
            <person name="Brambilla E."/>
            <person name="Klenk H.-P."/>
            <person name="Eisen J.A."/>
        </authorList>
    </citation>
    <scope>NUCLEOTIDE SEQUENCE [LARGE SCALE GENOMIC DNA]</scope>
    <source>
        <strain evidence="3">ATCC BAA-1392 / DSM 18658 / VKM B-2454 / MOB10</strain>
    </source>
</reference>
<evidence type="ECO:0000313" key="2">
    <source>
        <dbReference type="EMBL" id="AGA29973.1"/>
    </source>
</evidence>
<feature type="transmembrane region" description="Helical" evidence="1">
    <location>
        <begin position="426"/>
        <end position="443"/>
    </location>
</feature>
<dbReference type="OrthoDB" id="258915at2"/>
<dbReference type="Proteomes" id="UP000010798">
    <property type="component" value="Chromosome"/>
</dbReference>
<feature type="transmembrane region" description="Helical" evidence="1">
    <location>
        <begin position="152"/>
        <end position="170"/>
    </location>
</feature>
<dbReference type="AlphaFoldDB" id="L0DMA2"/>
<evidence type="ECO:0000256" key="1">
    <source>
        <dbReference type="SAM" id="Phobius"/>
    </source>
</evidence>
<feature type="transmembrane region" description="Helical" evidence="1">
    <location>
        <begin position="226"/>
        <end position="254"/>
    </location>
</feature>
<organism evidence="2 3">
    <name type="scientific">Singulisphaera acidiphila (strain ATCC BAA-1392 / DSM 18658 / VKM B-2454 / MOB10)</name>
    <dbReference type="NCBI Taxonomy" id="886293"/>
    <lineage>
        <taxon>Bacteria</taxon>
        <taxon>Pseudomonadati</taxon>
        <taxon>Planctomycetota</taxon>
        <taxon>Planctomycetia</taxon>
        <taxon>Isosphaerales</taxon>
        <taxon>Isosphaeraceae</taxon>
        <taxon>Singulisphaera</taxon>
    </lineage>
</organism>